<keyword evidence="1" id="KW-1133">Transmembrane helix</keyword>
<feature type="transmembrane region" description="Helical" evidence="1">
    <location>
        <begin position="92"/>
        <end position="116"/>
    </location>
</feature>
<dbReference type="AlphaFoldDB" id="A0A1C7MR48"/>
<protein>
    <submittedName>
        <fullName evidence="2">Uncharacterized protein</fullName>
    </submittedName>
</protein>
<gene>
    <name evidence="2" type="ORF">A0H81_00416</name>
</gene>
<proteinExistence type="predicted"/>
<comment type="caution">
    <text evidence="2">The sequence shown here is derived from an EMBL/GenBank/DDBJ whole genome shotgun (WGS) entry which is preliminary data.</text>
</comment>
<evidence type="ECO:0000313" key="3">
    <source>
        <dbReference type="Proteomes" id="UP000092993"/>
    </source>
</evidence>
<dbReference type="OrthoDB" id="70823at2759"/>
<dbReference type="STRING" id="5627.A0A1C7MR48"/>
<evidence type="ECO:0000313" key="2">
    <source>
        <dbReference type="EMBL" id="OBZ79308.1"/>
    </source>
</evidence>
<reference evidence="2 3" key="1">
    <citation type="submission" date="2016-03" db="EMBL/GenBank/DDBJ databases">
        <title>Whole genome sequencing of Grifola frondosa 9006-11.</title>
        <authorList>
            <person name="Min B."/>
            <person name="Park H."/>
            <person name="Kim J.-G."/>
            <person name="Cho H."/>
            <person name="Oh Y.-L."/>
            <person name="Kong W.-S."/>
            <person name="Choi I.-G."/>
        </authorList>
    </citation>
    <scope>NUCLEOTIDE SEQUENCE [LARGE SCALE GENOMIC DNA]</scope>
    <source>
        <strain evidence="2 3">9006-11</strain>
    </source>
</reference>
<evidence type="ECO:0000256" key="1">
    <source>
        <dbReference type="SAM" id="Phobius"/>
    </source>
</evidence>
<keyword evidence="1" id="KW-0472">Membrane</keyword>
<dbReference type="EMBL" id="LUGG01000001">
    <property type="protein sequence ID" value="OBZ79308.1"/>
    <property type="molecule type" value="Genomic_DNA"/>
</dbReference>
<name>A0A1C7MR48_GRIFR</name>
<keyword evidence="1" id="KW-0812">Transmembrane</keyword>
<dbReference type="Proteomes" id="UP000092993">
    <property type="component" value="Unassembled WGS sequence"/>
</dbReference>
<keyword evidence="3" id="KW-1185">Reference proteome</keyword>
<sequence>MAPDGSGAASVLLPPDAESELLRVPVMAPSLASVFPRFGYPDVNFWIWVFGKRYRAVIRGWESSVLTGGTNDRRINWTGSALTTFYAAVRKALVVVIVVRAILVLAGLLFGGWLLFLRS</sequence>
<accession>A0A1C7MR48</accession>
<organism evidence="2 3">
    <name type="scientific">Grifola frondosa</name>
    <name type="common">Maitake</name>
    <name type="synonym">Polyporus frondosus</name>
    <dbReference type="NCBI Taxonomy" id="5627"/>
    <lineage>
        <taxon>Eukaryota</taxon>
        <taxon>Fungi</taxon>
        <taxon>Dikarya</taxon>
        <taxon>Basidiomycota</taxon>
        <taxon>Agaricomycotina</taxon>
        <taxon>Agaricomycetes</taxon>
        <taxon>Polyporales</taxon>
        <taxon>Grifolaceae</taxon>
        <taxon>Grifola</taxon>
    </lineage>
</organism>